<dbReference type="AlphaFoldDB" id="A0AAV2Q5R4"/>
<protein>
    <submittedName>
        <fullName evidence="2">Uncharacterized protein</fullName>
    </submittedName>
</protein>
<evidence type="ECO:0000256" key="1">
    <source>
        <dbReference type="SAM" id="MobiDB-lite"/>
    </source>
</evidence>
<dbReference type="EMBL" id="CAXKWB010003200">
    <property type="protein sequence ID" value="CAL4068533.1"/>
    <property type="molecule type" value="Genomic_DNA"/>
</dbReference>
<proteinExistence type="predicted"/>
<evidence type="ECO:0000313" key="3">
    <source>
        <dbReference type="Proteomes" id="UP001497623"/>
    </source>
</evidence>
<keyword evidence="3" id="KW-1185">Reference proteome</keyword>
<dbReference type="Proteomes" id="UP001497623">
    <property type="component" value="Unassembled WGS sequence"/>
</dbReference>
<organism evidence="2 3">
    <name type="scientific">Meganyctiphanes norvegica</name>
    <name type="common">Northern krill</name>
    <name type="synonym">Thysanopoda norvegica</name>
    <dbReference type="NCBI Taxonomy" id="48144"/>
    <lineage>
        <taxon>Eukaryota</taxon>
        <taxon>Metazoa</taxon>
        <taxon>Ecdysozoa</taxon>
        <taxon>Arthropoda</taxon>
        <taxon>Crustacea</taxon>
        <taxon>Multicrustacea</taxon>
        <taxon>Malacostraca</taxon>
        <taxon>Eumalacostraca</taxon>
        <taxon>Eucarida</taxon>
        <taxon>Euphausiacea</taxon>
        <taxon>Euphausiidae</taxon>
        <taxon>Meganyctiphanes</taxon>
    </lineage>
</organism>
<comment type="caution">
    <text evidence="2">The sequence shown here is derived from an EMBL/GenBank/DDBJ whole genome shotgun (WGS) entry which is preliminary data.</text>
</comment>
<feature type="compositionally biased region" description="Basic and acidic residues" evidence="1">
    <location>
        <begin position="100"/>
        <end position="110"/>
    </location>
</feature>
<accession>A0AAV2Q5R4</accession>
<gene>
    <name evidence="2" type="ORF">MNOR_LOCUS7335</name>
</gene>
<feature type="compositionally biased region" description="Basic and acidic residues" evidence="1">
    <location>
        <begin position="121"/>
        <end position="134"/>
    </location>
</feature>
<feature type="non-terminal residue" evidence="2">
    <location>
        <position position="149"/>
    </location>
</feature>
<feature type="region of interest" description="Disordered" evidence="1">
    <location>
        <begin position="87"/>
        <end position="149"/>
    </location>
</feature>
<sequence length="149" mass="16868">MWLFTEWQQFNAQLEFEENRAHKFREYTTLNEKISQKNGLLEGDVESAINNNSKQNTVKFTTNYCNQDAVTAKEGAFTANLGAVTAKGTPVSGKGAIPKHQKEEHIRFSERNNISDLTDDSPGRNNKDCEKDLQDDVFQPNDAVNRKSV</sequence>
<reference evidence="2 3" key="1">
    <citation type="submission" date="2024-05" db="EMBL/GenBank/DDBJ databases">
        <authorList>
            <person name="Wallberg A."/>
        </authorList>
    </citation>
    <scope>NUCLEOTIDE SEQUENCE [LARGE SCALE GENOMIC DNA]</scope>
</reference>
<name>A0AAV2Q5R4_MEGNR</name>
<evidence type="ECO:0000313" key="2">
    <source>
        <dbReference type="EMBL" id="CAL4068533.1"/>
    </source>
</evidence>